<gene>
    <name evidence="3" type="ORF">C7I85_22415</name>
</gene>
<keyword evidence="4" id="KW-1185">Reference proteome</keyword>
<feature type="region of interest" description="Disordered" evidence="1">
    <location>
        <begin position="82"/>
        <end position="101"/>
    </location>
</feature>
<reference evidence="3 4" key="1">
    <citation type="submission" date="2018-03" db="EMBL/GenBank/DDBJ databases">
        <title>The draft genome of Mesorhizobium soli JCM 19897.</title>
        <authorList>
            <person name="Li L."/>
            <person name="Liu L."/>
            <person name="Liang L."/>
            <person name="Wang T."/>
            <person name="Zhang X."/>
        </authorList>
    </citation>
    <scope>NUCLEOTIDE SEQUENCE [LARGE SCALE GENOMIC DNA]</scope>
    <source>
        <strain evidence="3 4">JCM 19897</strain>
    </source>
</reference>
<feature type="signal peptide" evidence="2">
    <location>
        <begin position="1"/>
        <end position="20"/>
    </location>
</feature>
<dbReference type="Proteomes" id="UP000240653">
    <property type="component" value="Unassembled WGS sequence"/>
</dbReference>
<evidence type="ECO:0000256" key="2">
    <source>
        <dbReference type="SAM" id="SignalP"/>
    </source>
</evidence>
<accession>A0A2P7S4J5</accession>
<feature type="compositionally biased region" description="Basic and acidic residues" evidence="1">
    <location>
        <begin position="92"/>
        <end position="101"/>
    </location>
</feature>
<proteinExistence type="predicted"/>
<dbReference type="RefSeq" id="WP_106726249.1">
    <property type="nucleotide sequence ID" value="NZ_PXYL01000014.1"/>
</dbReference>
<keyword evidence="2" id="KW-0732">Signal</keyword>
<evidence type="ECO:0000313" key="4">
    <source>
        <dbReference type="Proteomes" id="UP000240653"/>
    </source>
</evidence>
<name>A0A2P7S4J5_9HYPH</name>
<sequence length="639" mass="69887">MRRLLWLVLFLALSALQALAQDAGDSRQVQIYLAVEIADKPAGAVAVPGEKVATVRGKAVRISGITSRDLAGKSLLVTVTPPQEFEPDGPEPESKCGDDDAPAKATTMFTREKPSVLSAEVGRDGNFEVLFTPKVTGTHEVEAADAENAYSGTAEFDVTELEAEEQCEAIPQDEIEEEAAGLTEVICEATDALLERVGDLPPSPAKDELAQRLKELADDGKEAVPCGEAPQWAVGYRHLEKLRKEVPAIRPAIAPATRQIKEWLRGARQARAEGRRAIAQITQGNVVCDQLDVIINGLKFVDFYLGLIIEPENFLGDWAKENIPTKLVGMIPAVKQNTVLKESIELGWKGVTTYEPKLEGGRIKISPQGFERLLAHQKMATAISTFLANRVFEALCQTFQGPIEGTMSAEFSAPSGIWWQYSIGITGQLILRYPKDAKGDVIALTGEFVGNAKSIKSWDNAVPVLFPGLAQGTVFRTLRIEPFVLDDFPAIYEKNLGVSKNQVAPDFNPVKSIIDQGGLITQYVMTPAFFRVPVRAELREKTLRLELQPAAVDFDDLRVKVVHIMLPVLSLWPEVIDYALPYKGAHFIMTRAMNDGPVTFDVERAGLTMKISKAFTRKKNTQGTTGAYTLTVDACNPGC</sequence>
<comment type="caution">
    <text evidence="3">The sequence shown here is derived from an EMBL/GenBank/DDBJ whole genome shotgun (WGS) entry which is preliminary data.</text>
</comment>
<evidence type="ECO:0000313" key="3">
    <source>
        <dbReference type="EMBL" id="PSJ57349.1"/>
    </source>
</evidence>
<evidence type="ECO:0008006" key="5">
    <source>
        <dbReference type="Google" id="ProtNLM"/>
    </source>
</evidence>
<organism evidence="3 4">
    <name type="scientific">Pseudaminobacter soli</name>
    <name type="common">ex Li et al. 2025</name>
    <dbReference type="NCBI Taxonomy" id="1295366"/>
    <lineage>
        <taxon>Bacteria</taxon>
        <taxon>Pseudomonadati</taxon>
        <taxon>Pseudomonadota</taxon>
        <taxon>Alphaproteobacteria</taxon>
        <taxon>Hyphomicrobiales</taxon>
        <taxon>Phyllobacteriaceae</taxon>
        <taxon>Pseudaminobacter</taxon>
    </lineage>
</organism>
<dbReference type="AlphaFoldDB" id="A0A2P7S4J5"/>
<protein>
    <recommendedName>
        <fullName evidence="5">DUF4403 domain-containing protein</fullName>
    </recommendedName>
</protein>
<feature type="chain" id="PRO_5015142108" description="DUF4403 domain-containing protein" evidence="2">
    <location>
        <begin position="21"/>
        <end position="639"/>
    </location>
</feature>
<dbReference type="OrthoDB" id="9429357at2"/>
<dbReference type="EMBL" id="PXYL01000014">
    <property type="protein sequence ID" value="PSJ57349.1"/>
    <property type="molecule type" value="Genomic_DNA"/>
</dbReference>
<evidence type="ECO:0000256" key="1">
    <source>
        <dbReference type="SAM" id="MobiDB-lite"/>
    </source>
</evidence>